<feature type="compositionally biased region" description="Low complexity" evidence="12">
    <location>
        <begin position="423"/>
        <end position="438"/>
    </location>
</feature>
<comment type="subunit">
    <text evidence="11">DNA polymerase III contains a core (composed of alpha, epsilon and theta chains) that associates with a tau subunit. This core dimerizes to form the POLIII' complex. PolIII' associates with the gamma complex (composed of gamma, delta, delta', psi and chi chains) and with the beta chain to form the complete DNA polymerase III complex.</text>
</comment>
<keyword evidence="15" id="KW-1185">Reference proteome</keyword>
<evidence type="ECO:0000256" key="7">
    <source>
        <dbReference type="ARBA" id="ARBA00022833"/>
    </source>
</evidence>
<dbReference type="GO" id="GO:0006261">
    <property type="term" value="P:DNA-templated DNA replication"/>
    <property type="evidence" value="ECO:0007669"/>
    <property type="project" value="TreeGrafter"/>
</dbReference>
<dbReference type="EMBL" id="BMXR01000007">
    <property type="protein sequence ID" value="GGX61066.1"/>
    <property type="molecule type" value="Genomic_DNA"/>
</dbReference>
<evidence type="ECO:0000256" key="1">
    <source>
        <dbReference type="ARBA" id="ARBA00006360"/>
    </source>
</evidence>
<comment type="similarity">
    <text evidence="1 11">Belongs to the DnaX/STICHEL family.</text>
</comment>
<protein>
    <recommendedName>
        <fullName evidence="11">DNA polymerase III subunit gamma/tau</fullName>
        <ecNumber evidence="11">2.7.7.7</ecNumber>
    </recommendedName>
</protein>
<feature type="compositionally biased region" description="Low complexity" evidence="12">
    <location>
        <begin position="470"/>
        <end position="503"/>
    </location>
</feature>
<dbReference type="PANTHER" id="PTHR11669">
    <property type="entry name" value="REPLICATION FACTOR C / DNA POLYMERASE III GAMMA-TAU SUBUNIT"/>
    <property type="match status" value="1"/>
</dbReference>
<dbReference type="GO" id="GO:0046872">
    <property type="term" value="F:metal ion binding"/>
    <property type="evidence" value="ECO:0007669"/>
    <property type="project" value="UniProtKB-KW"/>
</dbReference>
<comment type="function">
    <text evidence="11">DNA polymerase III is a complex, multichain enzyme responsible for most of the replicative synthesis in bacteria. This DNA polymerase also exhibits 3' to 5' exonuclease activity.</text>
</comment>
<comment type="catalytic activity">
    <reaction evidence="10 11">
        <text>DNA(n) + a 2'-deoxyribonucleoside 5'-triphosphate = DNA(n+1) + diphosphate</text>
        <dbReference type="Rhea" id="RHEA:22508"/>
        <dbReference type="Rhea" id="RHEA-COMP:17339"/>
        <dbReference type="Rhea" id="RHEA-COMP:17340"/>
        <dbReference type="ChEBI" id="CHEBI:33019"/>
        <dbReference type="ChEBI" id="CHEBI:61560"/>
        <dbReference type="ChEBI" id="CHEBI:173112"/>
        <dbReference type="EC" id="2.7.7.7"/>
    </reaction>
</comment>
<dbReference type="Pfam" id="PF22608">
    <property type="entry name" value="DNAX_ATPase_lid"/>
    <property type="match status" value="1"/>
</dbReference>
<dbReference type="InterPro" id="IPR038249">
    <property type="entry name" value="PolIII_tau_V_sf"/>
</dbReference>
<evidence type="ECO:0000313" key="14">
    <source>
        <dbReference type="EMBL" id="GGX61066.1"/>
    </source>
</evidence>
<reference evidence="14" key="1">
    <citation type="journal article" date="2014" name="Int. J. Syst. Evol. Microbiol.">
        <title>Complete genome sequence of Corynebacterium casei LMG S-19264T (=DSM 44701T), isolated from a smear-ripened cheese.</title>
        <authorList>
            <consortium name="US DOE Joint Genome Institute (JGI-PGF)"/>
            <person name="Walter F."/>
            <person name="Albersmeier A."/>
            <person name="Kalinowski J."/>
            <person name="Ruckert C."/>
        </authorList>
    </citation>
    <scope>NUCLEOTIDE SEQUENCE</scope>
    <source>
        <strain evidence="14">KCTC 22169</strain>
    </source>
</reference>
<evidence type="ECO:0000259" key="13">
    <source>
        <dbReference type="SMART" id="SM00382"/>
    </source>
</evidence>
<feature type="compositionally biased region" description="Low complexity" evidence="12">
    <location>
        <begin position="541"/>
        <end position="567"/>
    </location>
</feature>
<dbReference type="RefSeq" id="WP_189610335.1">
    <property type="nucleotide sequence ID" value="NZ_BMXR01000007.1"/>
</dbReference>
<dbReference type="Pfam" id="PF13177">
    <property type="entry name" value="DNA_pol3_delta2"/>
    <property type="match status" value="1"/>
</dbReference>
<dbReference type="EC" id="2.7.7.7" evidence="11"/>
<dbReference type="SUPFAM" id="SSF52540">
    <property type="entry name" value="P-loop containing nucleoside triphosphate hydrolases"/>
    <property type="match status" value="1"/>
</dbReference>
<keyword evidence="7" id="KW-0862">Zinc</keyword>
<dbReference type="FunFam" id="1.10.8.60:FF:000013">
    <property type="entry name" value="DNA polymerase III subunit gamma/tau"/>
    <property type="match status" value="1"/>
</dbReference>
<reference evidence="14" key="2">
    <citation type="submission" date="2020-09" db="EMBL/GenBank/DDBJ databases">
        <authorList>
            <person name="Sun Q."/>
            <person name="Kim S."/>
        </authorList>
    </citation>
    <scope>NUCLEOTIDE SEQUENCE</scope>
    <source>
        <strain evidence="14">KCTC 22169</strain>
    </source>
</reference>
<feature type="region of interest" description="Disordered" evidence="12">
    <location>
        <begin position="366"/>
        <end position="604"/>
    </location>
</feature>
<sequence>MSYQVLARKWRPSTFTEMVGQAHVLKALVNALDQQRLHHAYLFTGTRGVGKTTIARLLAKSLNCEVGVSSKPCGQCSACREIAEGRFVDLIEVDAASRTRVEDTRELLENVQYAPTRGRYKVYLIDEVHMLSVSSFNALLKTLEEPPPHVKFLLATTDPQKLPVTVLSRCLQFNLKNMTRESIVGYLNHILNEEQVPFEEPSLWLLAEAAQGSMRDALSLTDQAIAFGEGQLRETEVASMLGTVDLKRVLNLVRGLVEKDAPALMRQVADIAEHAPDYGSLLNELLSTLHRVAIAQAAPQALDNSKGDLAAIRALAQGSQAEDIHLFYQLGTAASKDMALAPSERAGFEMTLLRMLAFSPTPPKRLDDLPPLVSQSEPEVPAANPDASSRANATVAETTPPEPTPTEPVGTEPAPSIGDPEAEAPAEPQAQATAEAQPDPSPVNEAVAAQSVAATSEQPVESPPEPAAVPEPQAAATPEPQATSEMVAPESPEPEVGSESAEPQSEDDTPPFDVDPPVDSAQSRPEPVMTGTGEGDESTETDPAAESVAPEPTASSEPAAASSNAHPEPQPQALSEAPAASETTDESAKASRASQAQWPELDREADPKHWWQVTLHKLGLSGMTKTVFAHSEWRDYREGRLTLLISTNYRNVMNETQVQRLQEALVHELPGLTAIDTEFGTAEQTPQLWLDRLNHAAWEKAVAELKEDSFVRTLMTDFAAELQTDTVKPVHNPLPTGA</sequence>
<dbReference type="InterPro" id="IPR022754">
    <property type="entry name" value="DNA_pol_III_gamma-3"/>
</dbReference>
<evidence type="ECO:0000256" key="4">
    <source>
        <dbReference type="ARBA" id="ARBA00022705"/>
    </source>
</evidence>
<comment type="caution">
    <text evidence="14">The sequence shown here is derived from an EMBL/GenBank/DDBJ whole genome shotgun (WGS) entry which is preliminary data.</text>
</comment>
<evidence type="ECO:0000256" key="12">
    <source>
        <dbReference type="SAM" id="MobiDB-lite"/>
    </source>
</evidence>
<dbReference type="SMART" id="SM00382">
    <property type="entry name" value="AAA"/>
    <property type="match status" value="1"/>
</dbReference>
<dbReference type="FunFam" id="3.40.50.300:FF:000014">
    <property type="entry name" value="DNA polymerase III subunit gamma/tau"/>
    <property type="match status" value="1"/>
</dbReference>
<keyword evidence="3 11" id="KW-0548">Nucleotidyltransferase</keyword>
<dbReference type="GO" id="GO:0003677">
    <property type="term" value="F:DNA binding"/>
    <property type="evidence" value="ECO:0007669"/>
    <property type="project" value="InterPro"/>
</dbReference>
<evidence type="ECO:0000256" key="3">
    <source>
        <dbReference type="ARBA" id="ARBA00022695"/>
    </source>
</evidence>
<dbReference type="CDD" id="cd00009">
    <property type="entry name" value="AAA"/>
    <property type="match status" value="1"/>
</dbReference>
<evidence type="ECO:0000256" key="8">
    <source>
        <dbReference type="ARBA" id="ARBA00022840"/>
    </source>
</evidence>
<dbReference type="PANTHER" id="PTHR11669:SF0">
    <property type="entry name" value="PROTEIN STICHEL-LIKE 2"/>
    <property type="match status" value="1"/>
</dbReference>
<dbReference type="InterPro" id="IPR008921">
    <property type="entry name" value="DNA_pol3_clamp-load_cplx_C"/>
</dbReference>
<evidence type="ECO:0000313" key="15">
    <source>
        <dbReference type="Proteomes" id="UP000626148"/>
    </source>
</evidence>
<accession>A0A918KER4</accession>
<dbReference type="InterPro" id="IPR001270">
    <property type="entry name" value="ClpA/B"/>
</dbReference>
<dbReference type="Pfam" id="PF12169">
    <property type="entry name" value="DNA_pol3_gamma3"/>
    <property type="match status" value="1"/>
</dbReference>
<evidence type="ECO:0000256" key="9">
    <source>
        <dbReference type="ARBA" id="ARBA00022932"/>
    </source>
</evidence>
<dbReference type="NCBIfam" id="NF004046">
    <property type="entry name" value="PRK05563.1"/>
    <property type="match status" value="1"/>
</dbReference>
<evidence type="ECO:0000256" key="2">
    <source>
        <dbReference type="ARBA" id="ARBA00022679"/>
    </source>
</evidence>
<evidence type="ECO:0000256" key="11">
    <source>
        <dbReference type="RuleBase" id="RU364063"/>
    </source>
</evidence>
<keyword evidence="5" id="KW-0479">Metal-binding</keyword>
<evidence type="ECO:0000256" key="10">
    <source>
        <dbReference type="ARBA" id="ARBA00049244"/>
    </source>
</evidence>
<dbReference type="Pfam" id="PF12170">
    <property type="entry name" value="DNA_pol3_tau_5"/>
    <property type="match status" value="1"/>
</dbReference>
<evidence type="ECO:0000256" key="5">
    <source>
        <dbReference type="ARBA" id="ARBA00022723"/>
    </source>
</evidence>
<dbReference type="InterPro" id="IPR021029">
    <property type="entry name" value="DNA_pol_III_tau_dom-5"/>
</dbReference>
<dbReference type="GO" id="GO:0005524">
    <property type="term" value="F:ATP binding"/>
    <property type="evidence" value="ECO:0007669"/>
    <property type="project" value="UniProtKB-KW"/>
</dbReference>
<dbReference type="InterPro" id="IPR045085">
    <property type="entry name" value="HLD_clamp_pol_III_gamma_tau"/>
</dbReference>
<dbReference type="PRINTS" id="PR00300">
    <property type="entry name" value="CLPPROTEASEA"/>
</dbReference>
<dbReference type="SUPFAM" id="SSF48019">
    <property type="entry name" value="post-AAA+ oligomerization domain-like"/>
    <property type="match status" value="1"/>
</dbReference>
<organism evidence="14 15">
    <name type="scientific">Saccharospirillum salsuginis</name>
    <dbReference type="NCBI Taxonomy" id="418750"/>
    <lineage>
        <taxon>Bacteria</taxon>
        <taxon>Pseudomonadati</taxon>
        <taxon>Pseudomonadota</taxon>
        <taxon>Gammaproteobacteria</taxon>
        <taxon>Oceanospirillales</taxon>
        <taxon>Saccharospirillaceae</taxon>
        <taxon>Saccharospirillum</taxon>
    </lineage>
</organism>
<keyword evidence="8 11" id="KW-0067">ATP-binding</keyword>
<dbReference type="Gene3D" id="1.20.272.10">
    <property type="match status" value="1"/>
</dbReference>
<dbReference type="FunFam" id="1.20.272.10:FF:000003">
    <property type="entry name" value="DNA polymerase III subunit gamma/tau"/>
    <property type="match status" value="1"/>
</dbReference>
<dbReference type="InterPro" id="IPR003593">
    <property type="entry name" value="AAA+_ATPase"/>
</dbReference>
<proteinExistence type="inferred from homology"/>
<dbReference type="InterPro" id="IPR050238">
    <property type="entry name" value="DNA_Rep/Repair_Clamp_Loader"/>
</dbReference>
<dbReference type="Gene3D" id="1.10.8.60">
    <property type="match status" value="1"/>
</dbReference>
<dbReference type="InterPro" id="IPR027417">
    <property type="entry name" value="P-loop_NTPase"/>
</dbReference>
<dbReference type="Gene3D" id="3.40.50.300">
    <property type="entry name" value="P-loop containing nucleotide triphosphate hydrolases"/>
    <property type="match status" value="1"/>
</dbReference>
<dbReference type="Proteomes" id="UP000626148">
    <property type="component" value="Unassembled WGS sequence"/>
</dbReference>
<dbReference type="NCBIfam" id="NF005942">
    <property type="entry name" value="PRK07994.1"/>
    <property type="match status" value="1"/>
</dbReference>
<name>A0A918KER4_9GAMM</name>
<dbReference type="InterPro" id="IPR012763">
    <property type="entry name" value="DNA_pol_III_sug/sutau_N"/>
</dbReference>
<dbReference type="GO" id="GO:0009360">
    <property type="term" value="C:DNA polymerase III complex"/>
    <property type="evidence" value="ECO:0007669"/>
    <property type="project" value="InterPro"/>
</dbReference>
<dbReference type="NCBIfam" id="TIGR02397">
    <property type="entry name" value="dnaX_nterm"/>
    <property type="match status" value="1"/>
</dbReference>
<keyword evidence="4 11" id="KW-0235">DNA replication</keyword>
<dbReference type="AlphaFoldDB" id="A0A918KER4"/>
<evidence type="ECO:0000256" key="6">
    <source>
        <dbReference type="ARBA" id="ARBA00022741"/>
    </source>
</evidence>
<feature type="domain" description="AAA+ ATPase" evidence="13">
    <location>
        <begin position="37"/>
        <end position="179"/>
    </location>
</feature>
<dbReference type="GO" id="GO:0003887">
    <property type="term" value="F:DNA-directed DNA polymerase activity"/>
    <property type="evidence" value="ECO:0007669"/>
    <property type="project" value="UniProtKB-KW"/>
</dbReference>
<keyword evidence="6 11" id="KW-0547">Nucleotide-binding</keyword>
<keyword evidence="9 11" id="KW-0239">DNA-directed DNA polymerase</keyword>
<keyword evidence="2 11" id="KW-0808">Transferase</keyword>
<gene>
    <name evidence="14" type="primary">dnaZX</name>
    <name evidence="11" type="synonym">dnaX</name>
    <name evidence="14" type="ORF">GCM10007392_31360</name>
</gene>
<dbReference type="CDD" id="cd18137">
    <property type="entry name" value="HLD_clamp_pol_III_gamma_tau"/>
    <property type="match status" value="1"/>
</dbReference>
<dbReference type="Gene3D" id="3.30.300.150">
    <property type="entry name" value="DNA polymerase III, tau subunit, domain V"/>
    <property type="match status" value="1"/>
</dbReference>